<dbReference type="Gene3D" id="3.30.420.40">
    <property type="match status" value="1"/>
</dbReference>
<dbReference type="Pfam" id="PF00480">
    <property type="entry name" value="ROK"/>
    <property type="match status" value="1"/>
</dbReference>
<dbReference type="InterPro" id="IPR000600">
    <property type="entry name" value="ROK"/>
</dbReference>
<comment type="caution">
    <text evidence="1">The sequence shown here is derived from an EMBL/GenBank/DDBJ whole genome shotgun (WGS) entry which is preliminary data.</text>
</comment>
<dbReference type="SUPFAM" id="SSF53067">
    <property type="entry name" value="Actin-like ATPase domain"/>
    <property type="match status" value="1"/>
</dbReference>
<dbReference type="EMBL" id="BARV01003735">
    <property type="protein sequence ID" value="GAI11001.1"/>
    <property type="molecule type" value="Genomic_DNA"/>
</dbReference>
<dbReference type="CDD" id="cd23763">
    <property type="entry name" value="ASKHA_ATPase_ROK"/>
    <property type="match status" value="1"/>
</dbReference>
<accession>X1LYY4</accession>
<sequence>MKIVQETATYVGIVVSNLISTFAPEVVVIGGGVGQSADLLMDRIKEIVGLYSQPYLAKKVKDKKIGIVPSSLGPDASLYGAAKLVFIYAHG</sequence>
<dbReference type="InterPro" id="IPR043129">
    <property type="entry name" value="ATPase_NBD"/>
</dbReference>
<gene>
    <name evidence="1" type="ORF">S06H3_08742</name>
</gene>
<dbReference type="PANTHER" id="PTHR18964:SF149">
    <property type="entry name" value="BIFUNCTIONAL UDP-N-ACETYLGLUCOSAMINE 2-EPIMERASE_N-ACETYLMANNOSAMINE KINASE"/>
    <property type="match status" value="1"/>
</dbReference>
<organism evidence="1">
    <name type="scientific">marine sediment metagenome</name>
    <dbReference type="NCBI Taxonomy" id="412755"/>
    <lineage>
        <taxon>unclassified sequences</taxon>
        <taxon>metagenomes</taxon>
        <taxon>ecological metagenomes</taxon>
    </lineage>
</organism>
<reference evidence="1" key="1">
    <citation type="journal article" date="2014" name="Front. Microbiol.">
        <title>High frequency of phylogenetically diverse reductive dehalogenase-homologous genes in deep subseafloor sedimentary metagenomes.</title>
        <authorList>
            <person name="Kawai M."/>
            <person name="Futagami T."/>
            <person name="Toyoda A."/>
            <person name="Takaki Y."/>
            <person name="Nishi S."/>
            <person name="Hori S."/>
            <person name="Arai W."/>
            <person name="Tsubouchi T."/>
            <person name="Morono Y."/>
            <person name="Uchiyama I."/>
            <person name="Ito T."/>
            <person name="Fujiyama A."/>
            <person name="Inagaki F."/>
            <person name="Takami H."/>
        </authorList>
    </citation>
    <scope>NUCLEOTIDE SEQUENCE</scope>
    <source>
        <strain evidence="1">Expedition CK06-06</strain>
    </source>
</reference>
<evidence type="ECO:0008006" key="2">
    <source>
        <dbReference type="Google" id="ProtNLM"/>
    </source>
</evidence>
<proteinExistence type="predicted"/>
<evidence type="ECO:0000313" key="1">
    <source>
        <dbReference type="EMBL" id="GAI11001.1"/>
    </source>
</evidence>
<protein>
    <recommendedName>
        <fullName evidence="2">ROK family protein</fullName>
    </recommendedName>
</protein>
<dbReference type="PANTHER" id="PTHR18964">
    <property type="entry name" value="ROK (REPRESSOR, ORF, KINASE) FAMILY"/>
    <property type="match status" value="1"/>
</dbReference>
<name>X1LYY4_9ZZZZ</name>
<dbReference type="AlphaFoldDB" id="X1LYY4"/>